<keyword evidence="3" id="KW-0804">Transcription</keyword>
<dbReference type="InterPro" id="IPR000792">
    <property type="entry name" value="Tscrpt_reg_LuxR_C"/>
</dbReference>
<evidence type="ECO:0000313" key="5">
    <source>
        <dbReference type="EMBL" id="QBD77951.1"/>
    </source>
</evidence>
<dbReference type="RefSeq" id="WP_129889004.1">
    <property type="nucleotide sequence ID" value="NZ_CP035758.1"/>
</dbReference>
<dbReference type="GO" id="GO:0003677">
    <property type="term" value="F:DNA binding"/>
    <property type="evidence" value="ECO:0007669"/>
    <property type="project" value="UniProtKB-KW"/>
</dbReference>
<dbReference type="InterPro" id="IPR027417">
    <property type="entry name" value="P-loop_NTPase"/>
</dbReference>
<dbReference type="EMBL" id="CP035758">
    <property type="protein sequence ID" value="QBD77951.1"/>
    <property type="molecule type" value="Genomic_DNA"/>
</dbReference>
<evidence type="ECO:0000313" key="6">
    <source>
        <dbReference type="Proteomes" id="UP000290365"/>
    </source>
</evidence>
<dbReference type="KEGG" id="kbs:EPA93_18895"/>
<evidence type="ECO:0000256" key="3">
    <source>
        <dbReference type="ARBA" id="ARBA00023163"/>
    </source>
</evidence>
<dbReference type="InterPro" id="IPR016032">
    <property type="entry name" value="Sig_transdc_resp-reg_C-effctor"/>
</dbReference>
<dbReference type="PANTHER" id="PTHR44688:SF16">
    <property type="entry name" value="DNA-BINDING TRANSCRIPTIONAL ACTIVATOR DEVR_DOSR"/>
    <property type="match status" value="1"/>
</dbReference>
<dbReference type="CDD" id="cd06170">
    <property type="entry name" value="LuxR_C_like"/>
    <property type="match status" value="1"/>
</dbReference>
<evidence type="ECO:0000256" key="1">
    <source>
        <dbReference type="ARBA" id="ARBA00023015"/>
    </source>
</evidence>
<organism evidence="5 6">
    <name type="scientific">Ktedonosporobacter rubrisoli</name>
    <dbReference type="NCBI Taxonomy" id="2509675"/>
    <lineage>
        <taxon>Bacteria</taxon>
        <taxon>Bacillati</taxon>
        <taxon>Chloroflexota</taxon>
        <taxon>Ktedonobacteria</taxon>
        <taxon>Ktedonobacterales</taxon>
        <taxon>Ktedonosporobacteraceae</taxon>
        <taxon>Ktedonosporobacter</taxon>
    </lineage>
</organism>
<dbReference type="GO" id="GO:0006355">
    <property type="term" value="P:regulation of DNA-templated transcription"/>
    <property type="evidence" value="ECO:0007669"/>
    <property type="project" value="InterPro"/>
</dbReference>
<dbReference type="PRINTS" id="PR00038">
    <property type="entry name" value="HTHLUXR"/>
</dbReference>
<dbReference type="Pfam" id="PF25873">
    <property type="entry name" value="WHD_MalT"/>
    <property type="match status" value="1"/>
</dbReference>
<keyword evidence="1" id="KW-0805">Transcription regulation</keyword>
<evidence type="ECO:0000259" key="4">
    <source>
        <dbReference type="PROSITE" id="PS50043"/>
    </source>
</evidence>
<dbReference type="SMART" id="SM00421">
    <property type="entry name" value="HTH_LUXR"/>
    <property type="match status" value="1"/>
</dbReference>
<dbReference type="Gene3D" id="3.40.50.300">
    <property type="entry name" value="P-loop containing nucleotide triphosphate hydrolases"/>
    <property type="match status" value="1"/>
</dbReference>
<evidence type="ECO:0000256" key="2">
    <source>
        <dbReference type="ARBA" id="ARBA00023125"/>
    </source>
</evidence>
<dbReference type="OrthoDB" id="134937at2"/>
<dbReference type="PROSITE" id="PS50043">
    <property type="entry name" value="HTH_LUXR_2"/>
    <property type="match status" value="1"/>
</dbReference>
<protein>
    <submittedName>
        <fullName evidence="5">Helix-turn-helix transcriptional regulator</fullName>
    </submittedName>
</protein>
<sequence>MPKLSAYRLHWNMQRGRYELYTDGHAQGSFEAGNLTWLAWLDQHASFSFHSREGFACTLRKERGQRSGSYWYAYRRYGQKMLKRYLGRNAELTVERLEEAARLLHMLQKPALVPHKVTEFAGLLAREAQDVSSRKIEALAQSLAEHRQQLPDSGLELLARSRVVEKLQVGLRLPVTFVTAPAGFGKTSAMLNWAKERLQREQSVAWITLDESDNDLFLFWRQVFKALEQLCPGCSATALSLLQTIQAQSITVVLRVLIHALSSAAHSSELVLILDNYHLITAEPVQKSLAYLLEHQPGSLHLFLLTRSEPPPLLLRRSPDRELNVVTADDLRLQPAEASLFLERVMEISLPEEDITALLELTEGWIASLQLAALVLSTGTDSKELIAEISRSHRHVLAYLSEVLLSRLEPAALHFLLATSILKSLSAPLCAAIVALAEAPALLQKLVRAQFFLTPLERASQWYRYHPLFADLLRHHLYQWQDAAYIMLLHGRAAQWYRDAGLALDAAEHLLEAGDTEEAASLIEQEAYPLFARREFSLLLRLLERLPEPLLLTHSRLALARVAALAATDQMSAAASLLPTVEHKITISALSTQAVSETAPAEERLCLLEMGAFRLCIAQALAAQGDVSAAQEQARLALNLLPREEHAQRTSALHVLSQAHRLQDDVIEASALSPQQLAVLRLIVQGLSNQEIAQHLHIAISTVKTHINYLFAKLTVHTRGQAIERARALGLLAGEE</sequence>
<feature type="domain" description="HTH luxR-type" evidence="4">
    <location>
        <begin position="665"/>
        <end position="730"/>
    </location>
</feature>
<reference evidence="5 6" key="1">
    <citation type="submission" date="2019-01" db="EMBL/GenBank/DDBJ databases">
        <title>Ktedonosporobacter rubrisoli SCAWS-G2.</title>
        <authorList>
            <person name="Huang Y."/>
            <person name="Yan B."/>
        </authorList>
    </citation>
    <scope>NUCLEOTIDE SEQUENCE [LARGE SCALE GENOMIC DNA]</scope>
    <source>
        <strain evidence="5 6">SCAWS-G2</strain>
    </source>
</reference>
<dbReference type="Proteomes" id="UP000290365">
    <property type="component" value="Chromosome"/>
</dbReference>
<dbReference type="SUPFAM" id="SSF46894">
    <property type="entry name" value="C-terminal effector domain of the bipartite response regulators"/>
    <property type="match status" value="1"/>
</dbReference>
<keyword evidence="6" id="KW-1185">Reference proteome</keyword>
<dbReference type="InterPro" id="IPR059106">
    <property type="entry name" value="WHD_MalT"/>
</dbReference>
<dbReference type="AlphaFoldDB" id="A0A4V0YYZ6"/>
<dbReference type="PANTHER" id="PTHR44688">
    <property type="entry name" value="DNA-BINDING TRANSCRIPTIONAL ACTIVATOR DEVR_DOSR"/>
    <property type="match status" value="1"/>
</dbReference>
<dbReference type="InterPro" id="IPR036388">
    <property type="entry name" value="WH-like_DNA-bd_sf"/>
</dbReference>
<dbReference type="Pfam" id="PF00196">
    <property type="entry name" value="GerE"/>
    <property type="match status" value="1"/>
</dbReference>
<dbReference type="Gene3D" id="1.10.10.10">
    <property type="entry name" value="Winged helix-like DNA-binding domain superfamily/Winged helix DNA-binding domain"/>
    <property type="match status" value="1"/>
</dbReference>
<proteinExistence type="predicted"/>
<keyword evidence="2" id="KW-0238">DNA-binding</keyword>
<gene>
    <name evidence="5" type="ORF">EPA93_18895</name>
</gene>
<dbReference type="SUPFAM" id="SSF52540">
    <property type="entry name" value="P-loop containing nucleoside triphosphate hydrolases"/>
    <property type="match status" value="1"/>
</dbReference>
<accession>A0A4V0YYZ6</accession>
<name>A0A4V0YYZ6_KTERU</name>